<dbReference type="AlphaFoldDB" id="A0A8S3RQK2"/>
<accession>A0A8S3RQK2</accession>
<sequence>MYTAEPVEGIECKSYEEEVAIEETESVTVSYTEYVNPIDKLKQDVVQSGCISSPYVLDTTSDSIKKMLLYPSAEIIPVKLNVIINRDFFAKIQLSQEHDLWIGVPRVFDSVKHIQTSLLKLQSYYVCTGSFEAYLMAFVPVGTSVENAEDSANSQCFREGDFEAVKCTISYSSTVRRMNCLLPVQGNRCSPCTQLRRVLKSRKHGKRREKREILRKTYLIIYMVL</sequence>
<comment type="caution">
    <text evidence="1">The sequence shown here is derived from an EMBL/GenBank/DDBJ whole genome shotgun (WGS) entry which is preliminary data.</text>
</comment>
<organism evidence="1 2">
    <name type="scientific">Mytilus edulis</name>
    <name type="common">Blue mussel</name>
    <dbReference type="NCBI Taxonomy" id="6550"/>
    <lineage>
        <taxon>Eukaryota</taxon>
        <taxon>Metazoa</taxon>
        <taxon>Spiralia</taxon>
        <taxon>Lophotrochozoa</taxon>
        <taxon>Mollusca</taxon>
        <taxon>Bivalvia</taxon>
        <taxon>Autobranchia</taxon>
        <taxon>Pteriomorphia</taxon>
        <taxon>Mytilida</taxon>
        <taxon>Mytiloidea</taxon>
        <taxon>Mytilidae</taxon>
        <taxon>Mytilinae</taxon>
        <taxon>Mytilus</taxon>
    </lineage>
</organism>
<dbReference type="EMBL" id="CAJPWZ010001136">
    <property type="protein sequence ID" value="CAG2209096.1"/>
    <property type="molecule type" value="Genomic_DNA"/>
</dbReference>
<reference evidence="1" key="1">
    <citation type="submission" date="2021-03" db="EMBL/GenBank/DDBJ databases">
        <authorList>
            <person name="Bekaert M."/>
        </authorList>
    </citation>
    <scope>NUCLEOTIDE SEQUENCE</scope>
</reference>
<name>A0A8S3RQK2_MYTED</name>
<dbReference type="Proteomes" id="UP000683360">
    <property type="component" value="Unassembled WGS sequence"/>
</dbReference>
<evidence type="ECO:0000313" key="2">
    <source>
        <dbReference type="Proteomes" id="UP000683360"/>
    </source>
</evidence>
<protein>
    <submittedName>
        <fullName evidence="1">Uncharacterized protein</fullName>
    </submittedName>
</protein>
<gene>
    <name evidence="1" type="ORF">MEDL_23250</name>
</gene>
<proteinExistence type="predicted"/>
<evidence type="ECO:0000313" key="1">
    <source>
        <dbReference type="EMBL" id="CAG2209096.1"/>
    </source>
</evidence>
<keyword evidence="2" id="KW-1185">Reference proteome</keyword>